<gene>
    <name evidence="1" type="ORF">Q31b_45300</name>
</gene>
<evidence type="ECO:0000313" key="1">
    <source>
        <dbReference type="EMBL" id="TWU37741.1"/>
    </source>
</evidence>
<proteinExistence type="predicted"/>
<reference evidence="1 2" key="1">
    <citation type="submission" date="2019-02" db="EMBL/GenBank/DDBJ databases">
        <title>Deep-cultivation of Planctomycetes and their phenomic and genomic characterization uncovers novel biology.</title>
        <authorList>
            <person name="Wiegand S."/>
            <person name="Jogler M."/>
            <person name="Boedeker C."/>
            <person name="Pinto D."/>
            <person name="Vollmers J."/>
            <person name="Rivas-Marin E."/>
            <person name="Kohn T."/>
            <person name="Peeters S.H."/>
            <person name="Heuer A."/>
            <person name="Rast P."/>
            <person name="Oberbeckmann S."/>
            <person name="Bunk B."/>
            <person name="Jeske O."/>
            <person name="Meyerdierks A."/>
            <person name="Storesund J.E."/>
            <person name="Kallscheuer N."/>
            <person name="Luecker S."/>
            <person name="Lage O.M."/>
            <person name="Pohl T."/>
            <person name="Merkel B.J."/>
            <person name="Hornburger P."/>
            <person name="Mueller R.-W."/>
            <person name="Bruemmer F."/>
            <person name="Labrenz M."/>
            <person name="Spormann A.M."/>
            <person name="Op Den Camp H."/>
            <person name="Overmann J."/>
            <person name="Amann R."/>
            <person name="Jetten M.S.M."/>
            <person name="Mascher T."/>
            <person name="Medema M.H."/>
            <person name="Devos D.P."/>
            <person name="Kaster A.-K."/>
            <person name="Ovreas L."/>
            <person name="Rohde M."/>
            <person name="Galperin M.Y."/>
            <person name="Jogler C."/>
        </authorList>
    </citation>
    <scope>NUCLEOTIDE SEQUENCE [LARGE SCALE GENOMIC DNA]</scope>
    <source>
        <strain evidence="1 2">Q31b</strain>
    </source>
</reference>
<keyword evidence="2" id="KW-1185">Reference proteome</keyword>
<evidence type="ECO:0008006" key="3">
    <source>
        <dbReference type="Google" id="ProtNLM"/>
    </source>
</evidence>
<sequence length="141" mass="16611">MTVLVLNEMVLLLGRPIPFESAEGVPPKAEYEHENTGFSDVWQQSAEGFTEMRRFLNKWLDRRIRGLIHPSQVPKSRFFRHPCETHSVFLPSTPFELGRRPKEESKIAYRRRRHFGETPFAVIKVMFDLRRFLLRGIEGVE</sequence>
<name>A0A5C6DQ09_9BACT</name>
<dbReference type="RefSeq" id="WP_146601692.1">
    <property type="nucleotide sequence ID" value="NZ_SJPY01000007.1"/>
</dbReference>
<dbReference type="Proteomes" id="UP000315471">
    <property type="component" value="Unassembled WGS sequence"/>
</dbReference>
<accession>A0A5C6DQ09</accession>
<protein>
    <recommendedName>
        <fullName evidence="3">Transposase DDE domain-containing protein</fullName>
    </recommendedName>
</protein>
<dbReference type="OrthoDB" id="231317at2"/>
<evidence type="ECO:0000313" key="2">
    <source>
        <dbReference type="Proteomes" id="UP000315471"/>
    </source>
</evidence>
<organism evidence="1 2">
    <name type="scientific">Novipirellula aureliae</name>
    <dbReference type="NCBI Taxonomy" id="2527966"/>
    <lineage>
        <taxon>Bacteria</taxon>
        <taxon>Pseudomonadati</taxon>
        <taxon>Planctomycetota</taxon>
        <taxon>Planctomycetia</taxon>
        <taxon>Pirellulales</taxon>
        <taxon>Pirellulaceae</taxon>
        <taxon>Novipirellula</taxon>
    </lineage>
</organism>
<comment type="caution">
    <text evidence="1">The sequence shown here is derived from an EMBL/GenBank/DDBJ whole genome shotgun (WGS) entry which is preliminary data.</text>
</comment>
<dbReference type="EMBL" id="SJPY01000007">
    <property type="protein sequence ID" value="TWU37741.1"/>
    <property type="molecule type" value="Genomic_DNA"/>
</dbReference>
<dbReference type="AlphaFoldDB" id="A0A5C6DQ09"/>